<dbReference type="SUPFAM" id="SSF52743">
    <property type="entry name" value="Subtilisin-like"/>
    <property type="match status" value="1"/>
</dbReference>
<evidence type="ECO:0000313" key="10">
    <source>
        <dbReference type="EMBL" id="CEL93924.1"/>
    </source>
</evidence>
<dbReference type="InterPro" id="IPR034075">
    <property type="entry name" value="Glr3161-like_dom"/>
</dbReference>
<dbReference type="PANTHER" id="PTHR43806:SF11">
    <property type="entry name" value="CEREVISIN-RELATED"/>
    <property type="match status" value="1"/>
</dbReference>
<reference evidence="10 11" key="1">
    <citation type="submission" date="2014-11" db="EMBL/GenBank/DDBJ databases">
        <authorList>
            <person name="Zhu J."/>
            <person name="Qi W."/>
            <person name="Song R."/>
        </authorList>
    </citation>
    <scope>NUCLEOTIDE SEQUENCE [LARGE SCALE GENOMIC DNA]</scope>
</reference>
<feature type="chain" id="PRO_5005187191" description="subtilisin" evidence="8">
    <location>
        <begin position="19"/>
        <end position="733"/>
    </location>
</feature>
<evidence type="ECO:0000313" key="11">
    <source>
        <dbReference type="Proteomes" id="UP000041254"/>
    </source>
</evidence>
<dbReference type="OrthoDB" id="47926at2759"/>
<feature type="region of interest" description="Disordered" evidence="7">
    <location>
        <begin position="98"/>
        <end position="130"/>
    </location>
</feature>
<comment type="similarity">
    <text evidence="1">Belongs to the peptidase S8 family.</text>
</comment>
<proteinExistence type="inferred from homology"/>
<organism evidence="10 11">
    <name type="scientific">Vitrella brassicaformis (strain CCMP3155)</name>
    <dbReference type="NCBI Taxonomy" id="1169540"/>
    <lineage>
        <taxon>Eukaryota</taxon>
        <taxon>Sar</taxon>
        <taxon>Alveolata</taxon>
        <taxon>Colpodellida</taxon>
        <taxon>Vitrellaceae</taxon>
        <taxon>Vitrella</taxon>
    </lineage>
</organism>
<feature type="region of interest" description="Disordered" evidence="7">
    <location>
        <begin position="693"/>
        <end position="716"/>
    </location>
</feature>
<accession>A0A0G4EDV7</accession>
<dbReference type="Pfam" id="PF00082">
    <property type="entry name" value="Peptidase_S8"/>
    <property type="match status" value="1"/>
</dbReference>
<keyword evidence="8" id="KW-0732">Signal</keyword>
<evidence type="ECO:0000256" key="3">
    <source>
        <dbReference type="ARBA" id="ARBA00022801"/>
    </source>
</evidence>
<evidence type="ECO:0000256" key="4">
    <source>
        <dbReference type="ARBA" id="ARBA00022825"/>
    </source>
</evidence>
<dbReference type="InterPro" id="IPR023828">
    <property type="entry name" value="Peptidase_S8_Ser-AS"/>
</dbReference>
<dbReference type="CDD" id="cd05562">
    <property type="entry name" value="Peptidases_S53_like"/>
    <property type="match status" value="1"/>
</dbReference>
<dbReference type="Gene3D" id="3.40.50.200">
    <property type="entry name" value="Peptidase S8/S53 domain"/>
    <property type="match status" value="1"/>
</dbReference>
<dbReference type="PANTHER" id="PTHR43806">
    <property type="entry name" value="PEPTIDASE S8"/>
    <property type="match status" value="1"/>
</dbReference>
<evidence type="ECO:0000256" key="7">
    <source>
        <dbReference type="SAM" id="MobiDB-lite"/>
    </source>
</evidence>
<dbReference type="PhylomeDB" id="A0A0G4EDV7"/>
<feature type="signal peptide" evidence="8">
    <location>
        <begin position="1"/>
        <end position="18"/>
    </location>
</feature>
<dbReference type="GO" id="GO:0004252">
    <property type="term" value="F:serine-type endopeptidase activity"/>
    <property type="evidence" value="ECO:0007669"/>
    <property type="project" value="UniProtKB-EC"/>
</dbReference>
<evidence type="ECO:0000256" key="5">
    <source>
        <dbReference type="ARBA" id="ARBA00023529"/>
    </source>
</evidence>
<keyword evidence="2" id="KW-0645">Protease</keyword>
<name>A0A0G4EDV7_VITBC</name>
<gene>
    <name evidence="10" type="ORF">Vbra_20269</name>
</gene>
<keyword evidence="11" id="KW-1185">Reference proteome</keyword>
<dbReference type="PROSITE" id="PS00138">
    <property type="entry name" value="SUBTILASE_SER"/>
    <property type="match status" value="1"/>
</dbReference>
<feature type="domain" description="Peptidase S8/S53" evidence="9">
    <location>
        <begin position="604"/>
        <end position="679"/>
    </location>
</feature>
<dbReference type="InParanoid" id="A0A0G4EDV7"/>
<dbReference type="VEuPathDB" id="CryptoDB:Vbra_20269"/>
<feature type="compositionally biased region" description="Pro residues" evidence="7">
    <location>
        <begin position="120"/>
        <end position="130"/>
    </location>
</feature>
<evidence type="ECO:0000256" key="2">
    <source>
        <dbReference type="ARBA" id="ARBA00022670"/>
    </source>
</evidence>
<evidence type="ECO:0000256" key="8">
    <source>
        <dbReference type="SAM" id="SignalP"/>
    </source>
</evidence>
<evidence type="ECO:0000256" key="1">
    <source>
        <dbReference type="ARBA" id="ARBA00011073"/>
    </source>
</evidence>
<keyword evidence="3" id="KW-0378">Hydrolase</keyword>
<protein>
    <recommendedName>
        <fullName evidence="6">subtilisin</fullName>
        <ecNumber evidence="6">3.4.21.62</ecNumber>
    </recommendedName>
</protein>
<dbReference type="EMBL" id="CDMY01000200">
    <property type="protein sequence ID" value="CEL93924.1"/>
    <property type="molecule type" value="Genomic_DNA"/>
</dbReference>
<dbReference type="InterPro" id="IPR050131">
    <property type="entry name" value="Peptidase_S8_subtilisin-like"/>
</dbReference>
<keyword evidence="4" id="KW-0720">Serine protease</keyword>
<evidence type="ECO:0000256" key="6">
    <source>
        <dbReference type="ARBA" id="ARBA00023619"/>
    </source>
</evidence>
<dbReference type="EC" id="3.4.21.62" evidence="6"/>
<dbReference type="GO" id="GO:0006508">
    <property type="term" value="P:proteolysis"/>
    <property type="evidence" value="ECO:0007669"/>
    <property type="project" value="UniProtKB-KW"/>
</dbReference>
<dbReference type="InterPro" id="IPR000209">
    <property type="entry name" value="Peptidase_S8/S53_dom"/>
</dbReference>
<dbReference type="AlphaFoldDB" id="A0A0G4EDV7"/>
<evidence type="ECO:0000259" key="9">
    <source>
        <dbReference type="Pfam" id="PF00082"/>
    </source>
</evidence>
<feature type="compositionally biased region" description="Polar residues" evidence="7">
    <location>
        <begin position="693"/>
        <end position="708"/>
    </location>
</feature>
<dbReference type="InterPro" id="IPR036852">
    <property type="entry name" value="Peptidase_S8/S53_dom_sf"/>
</dbReference>
<sequence>MLRTLLVALIFLAAHSSAYTPPPCHQQGIEFAKGAQGALLAKRSLSAPPGTSRNDARETALLQCQVFCQQEKFCFFFNLIEDRGAASWSCELLAVKEPKGPNPRSTAGHRSCAKKSHVPEAPPALPSPPPKVDPILYSLFRMANTTDDEAVSRNRTRRDSTSALPPMRDGRVLIEAVAANRRNDSSLIDDLTALGLEDGRQSGFYVSGYLPIEQVPRLSELESLGGTIPPARRLRAGSVTSQGVRSIEADSGQTLFNVDGSGINCIGILSDSMDSEDGGVFMGQLTGDLPRGDNLTIIRDERGIDEGRAMAELAFDVAPGAPQAFAAVGRNELDYVEAIKLLVDEGCEVLVDDIIFFFEPMFEDGPVSLAATWATEQGRVFFSAAGNQEDAGYQSAFVDSGIVSPASGGVFHEWWNGEVLMPITVPGEGKLDIVMQWDEAFGLALSDMDIILYDSKGVPLQSAPGDGELHQGNMRRSTIPGEMVTLENLSPLSVEVFLGIELVSGQAPGLFQFVPFADGFFESEAFSEDKPKGPTIYGHSNGLGVASVGAAAYQDTPPFTTTPPEINPSSSLGGTPILFDPLGRRIYPQVRLQPSVVGPDGVDTTFFGFEDTDQTGNPNFFGTSASAPHAAGLAALMLQLNPSLSPAETIAIMEDTALDMDDPGQHGFQRGFDFRSGHGLLQSVGALSAASGQPALSTMSSGNTTDTVGASGMVEGKASDGGDAIVRVSSLST</sequence>
<comment type="catalytic activity">
    <reaction evidence="5">
        <text>Hydrolysis of proteins with broad specificity for peptide bonds, and a preference for a large uncharged residue in P1. Hydrolyzes peptide amides.</text>
        <dbReference type="EC" id="3.4.21.62"/>
    </reaction>
</comment>
<dbReference type="Proteomes" id="UP000041254">
    <property type="component" value="Unassembled WGS sequence"/>
</dbReference>